<evidence type="ECO:0000313" key="1">
    <source>
        <dbReference type="EMBL" id="OQP57531.1"/>
    </source>
</evidence>
<dbReference type="Proteomes" id="UP000192276">
    <property type="component" value="Unassembled WGS sequence"/>
</dbReference>
<comment type="caution">
    <text evidence="1">The sequence shown here is derived from an EMBL/GenBank/DDBJ whole genome shotgun (WGS) entry which is preliminary data.</text>
</comment>
<proteinExistence type="predicted"/>
<dbReference type="RefSeq" id="WP_081167520.1">
    <property type="nucleotide sequence ID" value="NZ_LWBP01000192.1"/>
</dbReference>
<gene>
    <name evidence="1" type="ORF">A4R26_24480</name>
</gene>
<name>A0A1V9FGY5_9BACT</name>
<sequence length="353" mass="40993">MFELDTTIKNVRDFLFTQQGELLIVGKENKFHFELMGQQVTDFLISNPNWFFLYKDNVYYSELDGIFYSFNIKSKTRALVTERKMSTVVNCENEFLVAAGESIHSEIIDIESGKVLLELPFLANNPFFTSRFYCTAFSAFDKLYCYNRETYELAWELNVAKYGISITGKNLSFKGEVTNIIGEWNGILLLHITHSKILGINSEGKKVWEIDNFLTPQEYVLFSWNTAYSVKSSIQWLLNAEQGKLYLLGRRFIMEFDLSTRKRTILHDCSQVPSEQGWSFLTGKLVDSYILFRAYSQSLGPNVIGLFDLSCNNMIWYYKLEDADNSFLKEPVMKDNKIYALDDKQDLRVFKPA</sequence>
<dbReference type="InterPro" id="IPR011044">
    <property type="entry name" value="Quino_amine_DH_bsu"/>
</dbReference>
<reference evidence="2" key="1">
    <citation type="submission" date="2016-04" db="EMBL/GenBank/DDBJ databases">
        <authorList>
            <person name="Chen L."/>
            <person name="Zhuang W."/>
            <person name="Wang G."/>
        </authorList>
    </citation>
    <scope>NUCLEOTIDE SEQUENCE [LARGE SCALE GENOMIC DNA]</scope>
    <source>
        <strain evidence="2">208</strain>
    </source>
</reference>
<dbReference type="STRING" id="550983.A4R26_24480"/>
<organism evidence="1 2">
    <name type="scientific">Niastella populi</name>
    <dbReference type="NCBI Taxonomy" id="550983"/>
    <lineage>
        <taxon>Bacteria</taxon>
        <taxon>Pseudomonadati</taxon>
        <taxon>Bacteroidota</taxon>
        <taxon>Chitinophagia</taxon>
        <taxon>Chitinophagales</taxon>
        <taxon>Chitinophagaceae</taxon>
        <taxon>Niastella</taxon>
    </lineage>
</organism>
<dbReference type="EMBL" id="LWBP01000192">
    <property type="protein sequence ID" value="OQP57531.1"/>
    <property type="molecule type" value="Genomic_DNA"/>
</dbReference>
<evidence type="ECO:0000313" key="2">
    <source>
        <dbReference type="Proteomes" id="UP000192276"/>
    </source>
</evidence>
<protein>
    <submittedName>
        <fullName evidence="1">Uncharacterized protein</fullName>
    </submittedName>
</protein>
<dbReference type="AlphaFoldDB" id="A0A1V9FGY5"/>
<keyword evidence="2" id="KW-1185">Reference proteome</keyword>
<accession>A0A1V9FGY5</accession>
<dbReference type="SUPFAM" id="SSF50969">
    <property type="entry name" value="YVTN repeat-like/Quinoprotein amine dehydrogenase"/>
    <property type="match status" value="1"/>
</dbReference>